<organism evidence="8 9">
    <name type="scientific">Sinanaerobacter chloroacetimidivorans</name>
    <dbReference type="NCBI Taxonomy" id="2818044"/>
    <lineage>
        <taxon>Bacteria</taxon>
        <taxon>Bacillati</taxon>
        <taxon>Bacillota</taxon>
        <taxon>Clostridia</taxon>
        <taxon>Peptostreptococcales</taxon>
        <taxon>Anaerovoracaceae</taxon>
        <taxon>Sinanaerobacter</taxon>
    </lineage>
</organism>
<feature type="domain" description="Major facilitator superfamily (MFS) profile" evidence="7">
    <location>
        <begin position="14"/>
        <end position="403"/>
    </location>
</feature>
<feature type="transmembrane region" description="Helical" evidence="6">
    <location>
        <begin position="288"/>
        <end position="306"/>
    </location>
</feature>
<feature type="transmembrane region" description="Helical" evidence="6">
    <location>
        <begin position="263"/>
        <end position="281"/>
    </location>
</feature>
<protein>
    <submittedName>
        <fullName evidence="8">MFS transporter</fullName>
    </submittedName>
</protein>
<feature type="transmembrane region" description="Helical" evidence="6">
    <location>
        <begin position="222"/>
        <end position="243"/>
    </location>
</feature>
<feature type="transmembrane region" description="Helical" evidence="6">
    <location>
        <begin position="354"/>
        <end position="371"/>
    </location>
</feature>
<evidence type="ECO:0000256" key="3">
    <source>
        <dbReference type="ARBA" id="ARBA00022692"/>
    </source>
</evidence>
<dbReference type="SUPFAM" id="SSF103473">
    <property type="entry name" value="MFS general substrate transporter"/>
    <property type="match status" value="1"/>
</dbReference>
<evidence type="ECO:0000256" key="5">
    <source>
        <dbReference type="ARBA" id="ARBA00023136"/>
    </source>
</evidence>
<feature type="transmembrane region" description="Helical" evidence="6">
    <location>
        <begin position="77"/>
        <end position="96"/>
    </location>
</feature>
<sequence length="406" mass="43476">MGRPEFQNSKKSGWLFMTAIICISFSLRAPMTSIGPLAGLMGASLGATNGFIGFISTLPLITFAVCSPMVSWFNVRFGLGKTMMAGLLLIVLGGVIRSYAGIAGLLMGTALVGIGICVGNVLIPSIVKLKFPQQIGIVTGIYITAMAAFASIGAGISYPLAESGLGWERVLLVWSGVAFLAVLSWLPHRSLGEDDRIEEIARKRNRKIGQNHKKKSIWKSPLAWYITLFMGLQSINFYSLTAWIPSILQSWGMEPETTGYMALWFQLIGIPASFLAPVMAAKLKSQKPVALGSGIFCVLGLAMLLYRPSVPFTMLALLLIANGGAASFAWSMAMAGLKADNAEEAASLSGMMQSVGYALAAIGPTLCGVLYDKVHSWNFVIILFIGLAVMMLIVGILASKKEKLFN</sequence>
<dbReference type="PANTHER" id="PTHR23523:SF2">
    <property type="entry name" value="2-NITROIMIDAZOLE TRANSPORTER"/>
    <property type="match status" value="1"/>
</dbReference>
<comment type="caution">
    <text evidence="8">The sequence shown here is derived from an EMBL/GenBank/DDBJ whole genome shotgun (WGS) entry which is preliminary data.</text>
</comment>
<dbReference type="PANTHER" id="PTHR23523">
    <property type="match status" value="1"/>
</dbReference>
<dbReference type="PROSITE" id="PS50850">
    <property type="entry name" value="MFS"/>
    <property type="match status" value="1"/>
</dbReference>
<dbReference type="GO" id="GO:0005886">
    <property type="term" value="C:plasma membrane"/>
    <property type="evidence" value="ECO:0007669"/>
    <property type="project" value="UniProtKB-SubCell"/>
</dbReference>
<dbReference type="InterPro" id="IPR011701">
    <property type="entry name" value="MFS"/>
</dbReference>
<evidence type="ECO:0000313" key="8">
    <source>
        <dbReference type="EMBL" id="MBR0599118.1"/>
    </source>
</evidence>
<gene>
    <name evidence="8" type="ORF">KCX82_14605</name>
</gene>
<evidence type="ECO:0000256" key="4">
    <source>
        <dbReference type="ARBA" id="ARBA00022989"/>
    </source>
</evidence>
<keyword evidence="5 6" id="KW-0472">Membrane</keyword>
<evidence type="ECO:0000256" key="6">
    <source>
        <dbReference type="SAM" id="Phobius"/>
    </source>
</evidence>
<feature type="transmembrane region" description="Helical" evidence="6">
    <location>
        <begin position="135"/>
        <end position="158"/>
    </location>
</feature>
<feature type="transmembrane region" description="Helical" evidence="6">
    <location>
        <begin position="312"/>
        <end position="333"/>
    </location>
</feature>
<reference evidence="8" key="2">
    <citation type="submission" date="2021-04" db="EMBL/GenBank/DDBJ databases">
        <authorList>
            <person name="Liu J."/>
        </authorList>
    </citation>
    <scope>NUCLEOTIDE SEQUENCE</scope>
    <source>
        <strain evidence="8">BAD-6</strain>
    </source>
</reference>
<proteinExistence type="predicted"/>
<dbReference type="Gene3D" id="1.20.1250.20">
    <property type="entry name" value="MFS general substrate transporter like domains"/>
    <property type="match status" value="2"/>
</dbReference>
<keyword evidence="2" id="KW-0813">Transport</keyword>
<dbReference type="Proteomes" id="UP000675664">
    <property type="component" value="Unassembled WGS sequence"/>
</dbReference>
<dbReference type="InterPro" id="IPR020846">
    <property type="entry name" value="MFS_dom"/>
</dbReference>
<dbReference type="RefSeq" id="WP_227019250.1">
    <property type="nucleotide sequence ID" value="NZ_JAGSND010000010.1"/>
</dbReference>
<evidence type="ECO:0000313" key="9">
    <source>
        <dbReference type="Proteomes" id="UP000675664"/>
    </source>
</evidence>
<dbReference type="InterPro" id="IPR052524">
    <property type="entry name" value="MFS_Cyanate_Porter"/>
</dbReference>
<dbReference type="EMBL" id="JAGSND010000010">
    <property type="protein sequence ID" value="MBR0599118.1"/>
    <property type="molecule type" value="Genomic_DNA"/>
</dbReference>
<evidence type="ECO:0000259" key="7">
    <source>
        <dbReference type="PROSITE" id="PS50850"/>
    </source>
</evidence>
<keyword evidence="3 6" id="KW-0812">Transmembrane</keyword>
<keyword evidence="4 6" id="KW-1133">Transmembrane helix</keyword>
<dbReference type="Pfam" id="PF07690">
    <property type="entry name" value="MFS_1"/>
    <property type="match status" value="1"/>
</dbReference>
<feature type="transmembrane region" description="Helical" evidence="6">
    <location>
        <begin position="12"/>
        <end position="31"/>
    </location>
</feature>
<keyword evidence="9" id="KW-1185">Reference proteome</keyword>
<accession>A0A8J7W4T8</accession>
<comment type="subcellular location">
    <subcellularLocation>
        <location evidence="1">Cell membrane</location>
        <topology evidence="1">Multi-pass membrane protein</topology>
    </subcellularLocation>
</comment>
<evidence type="ECO:0000256" key="2">
    <source>
        <dbReference type="ARBA" id="ARBA00022448"/>
    </source>
</evidence>
<feature type="transmembrane region" description="Helical" evidence="6">
    <location>
        <begin position="102"/>
        <end position="123"/>
    </location>
</feature>
<evidence type="ECO:0000256" key="1">
    <source>
        <dbReference type="ARBA" id="ARBA00004651"/>
    </source>
</evidence>
<dbReference type="GO" id="GO:0022857">
    <property type="term" value="F:transmembrane transporter activity"/>
    <property type="evidence" value="ECO:0007669"/>
    <property type="project" value="InterPro"/>
</dbReference>
<dbReference type="CDD" id="cd17339">
    <property type="entry name" value="MFS_NIMT_CynX_like"/>
    <property type="match status" value="1"/>
</dbReference>
<reference evidence="8" key="1">
    <citation type="submission" date="2021-04" db="EMBL/GenBank/DDBJ databases">
        <title>Sinoanaerobacter chloroacetimidivorans sp. nov., an obligate anaerobic bacterium isolated from anaerobic sludge.</title>
        <authorList>
            <person name="Bao Y."/>
        </authorList>
    </citation>
    <scope>NUCLEOTIDE SEQUENCE</scope>
    <source>
        <strain evidence="8">BAD-6</strain>
    </source>
</reference>
<feature type="transmembrane region" description="Helical" evidence="6">
    <location>
        <begin position="51"/>
        <end position="70"/>
    </location>
</feature>
<dbReference type="AlphaFoldDB" id="A0A8J7W4T8"/>
<feature type="transmembrane region" description="Helical" evidence="6">
    <location>
        <begin position="377"/>
        <end position="398"/>
    </location>
</feature>
<name>A0A8J7W4T8_9FIRM</name>
<dbReference type="InterPro" id="IPR036259">
    <property type="entry name" value="MFS_trans_sf"/>
</dbReference>
<feature type="transmembrane region" description="Helical" evidence="6">
    <location>
        <begin position="170"/>
        <end position="186"/>
    </location>
</feature>